<evidence type="ECO:0000313" key="5">
    <source>
        <dbReference type="Proteomes" id="UP001285352"/>
    </source>
</evidence>
<dbReference type="InterPro" id="IPR000836">
    <property type="entry name" value="PRTase_dom"/>
</dbReference>
<keyword evidence="5" id="KW-1185">Reference proteome</keyword>
<feature type="domain" description="Phosphoribosyltransferase" evidence="3">
    <location>
        <begin position="42"/>
        <end position="134"/>
    </location>
</feature>
<dbReference type="CDD" id="cd06223">
    <property type="entry name" value="PRTases_typeI"/>
    <property type="match status" value="1"/>
</dbReference>
<evidence type="ECO:0000259" key="3">
    <source>
        <dbReference type="Pfam" id="PF00156"/>
    </source>
</evidence>
<evidence type="ECO:0000256" key="2">
    <source>
        <dbReference type="ARBA" id="ARBA00022975"/>
    </source>
</evidence>
<comment type="pathway">
    <text evidence="1">Pyrimidine metabolism; UMP biosynthesis via de novo pathway.</text>
</comment>
<dbReference type="RefSeq" id="WP_319981853.1">
    <property type="nucleotide sequence ID" value="NZ_JAXAVU010000019.1"/>
</dbReference>
<dbReference type="EMBL" id="JAXAVU010000019">
    <property type="protein sequence ID" value="MDX8149892.1"/>
    <property type="molecule type" value="Genomic_DNA"/>
</dbReference>
<dbReference type="PANTHER" id="PTHR19278">
    <property type="entry name" value="OROTATE PHOSPHORIBOSYLTRANSFERASE"/>
    <property type="match status" value="1"/>
</dbReference>
<organism evidence="4 5">
    <name type="scientific">Lentzea sokolovensis</name>
    <dbReference type="NCBI Taxonomy" id="3095429"/>
    <lineage>
        <taxon>Bacteria</taxon>
        <taxon>Bacillati</taxon>
        <taxon>Actinomycetota</taxon>
        <taxon>Actinomycetes</taxon>
        <taxon>Pseudonocardiales</taxon>
        <taxon>Pseudonocardiaceae</taxon>
        <taxon>Lentzea</taxon>
    </lineage>
</organism>
<keyword evidence="4" id="KW-0808">Transferase</keyword>
<dbReference type="SUPFAM" id="SSF53271">
    <property type="entry name" value="PRTase-like"/>
    <property type="match status" value="1"/>
</dbReference>
<dbReference type="Proteomes" id="UP001285352">
    <property type="component" value="Unassembled WGS sequence"/>
</dbReference>
<dbReference type="Gene3D" id="3.40.50.2020">
    <property type="match status" value="1"/>
</dbReference>
<keyword evidence="2" id="KW-0665">Pyrimidine biosynthesis</keyword>
<dbReference type="Pfam" id="PF00156">
    <property type="entry name" value="Pribosyltran"/>
    <property type="match status" value="1"/>
</dbReference>
<dbReference type="InterPro" id="IPR029057">
    <property type="entry name" value="PRTase-like"/>
</dbReference>
<proteinExistence type="predicted"/>
<evidence type="ECO:0000313" key="4">
    <source>
        <dbReference type="EMBL" id="MDX8149892.1"/>
    </source>
</evidence>
<dbReference type="GO" id="GO:0016757">
    <property type="term" value="F:glycosyltransferase activity"/>
    <property type="evidence" value="ECO:0007669"/>
    <property type="project" value="UniProtKB-KW"/>
</dbReference>
<evidence type="ECO:0000256" key="1">
    <source>
        <dbReference type="ARBA" id="ARBA00004725"/>
    </source>
</evidence>
<sequence>MRDCLDVSGFLTLAEGDTYIEIRPGRESPMRISMKAAWTKPELMSAIDEQLLIINSDRSWDVVVGIPYGGVPHAVTLSRRLSVPLAIWRHESKNGSQFAGQIPHGAESALVVEDVLASGATASLCLAELRNNIPDVRVTAIFTYGMDSLISTVHAVEVTTLFRVDCLLKMLDPSTRQLISEPYRNFRNRLVSEIDPASKGR</sequence>
<reference evidence="4 5" key="1">
    <citation type="submission" date="2023-11" db="EMBL/GenBank/DDBJ databases">
        <title>Lentzea sokolovensis, sp. nov., Lentzea kristufkii, sp. nov., and Lentzea miocenensis, sp. nov., rare actinobacteria from Sokolov Coal Basin, Miocene lacustrine sediment, Czech Republic.</title>
        <authorList>
            <person name="Lara A."/>
            <person name="Kotroba L."/>
            <person name="Nouioui I."/>
            <person name="Neumann-Schaal M."/>
            <person name="Mast Y."/>
            <person name="Chronakova A."/>
        </authorList>
    </citation>
    <scope>NUCLEOTIDE SEQUENCE [LARGE SCALE GENOMIC DNA]</scope>
    <source>
        <strain evidence="4 5">BCCO 10_0061</strain>
    </source>
</reference>
<keyword evidence="4" id="KW-0328">Glycosyltransferase</keyword>
<protein>
    <submittedName>
        <fullName evidence="4">Phosphoribosyltransferase family protein</fullName>
    </submittedName>
</protein>
<accession>A0ABU4VDL4</accession>
<name>A0ABU4VDL4_9PSEU</name>
<gene>
    <name evidence="4" type="ORF">SK854_47790</name>
</gene>
<comment type="caution">
    <text evidence="4">The sequence shown here is derived from an EMBL/GenBank/DDBJ whole genome shotgun (WGS) entry which is preliminary data.</text>
</comment>
<dbReference type="PANTHER" id="PTHR19278:SF9">
    <property type="entry name" value="URIDINE 5'-MONOPHOSPHATE SYNTHASE"/>
    <property type="match status" value="1"/>
</dbReference>
<reference evidence="4 5" key="2">
    <citation type="submission" date="2023-11" db="EMBL/GenBank/DDBJ databases">
        <authorList>
            <person name="Lara A.C."/>
            <person name="Chronakova A."/>
        </authorList>
    </citation>
    <scope>NUCLEOTIDE SEQUENCE [LARGE SCALE GENOMIC DNA]</scope>
    <source>
        <strain evidence="4 5">BCCO 10_0061</strain>
    </source>
</reference>